<dbReference type="Pfam" id="PF04255">
    <property type="entry name" value="DUF433"/>
    <property type="match status" value="1"/>
</dbReference>
<accession>A0A480A260</accession>
<comment type="caution">
    <text evidence="1">The sequence shown here is derived from an EMBL/GenBank/DDBJ whole genome shotgun (WGS) entry which is preliminary data.</text>
</comment>
<dbReference type="EMBL" id="BJCE01000102">
    <property type="protein sequence ID" value="GCL37876.1"/>
    <property type="molecule type" value="Genomic_DNA"/>
</dbReference>
<dbReference type="InterPro" id="IPR007367">
    <property type="entry name" value="DUF433"/>
</dbReference>
<reference evidence="2" key="1">
    <citation type="submission" date="2019-02" db="EMBL/GenBank/DDBJ databases">
        <title>Draft genome sequence of Sphaerospermopsis reniformis NIES-1949.</title>
        <authorList>
            <person name="Yamaguchi H."/>
            <person name="Suzuki S."/>
            <person name="Kawachi M."/>
        </authorList>
    </citation>
    <scope>NUCLEOTIDE SEQUENCE [LARGE SCALE GENOMIC DNA]</scope>
    <source>
        <strain evidence="2">NIES-1949</strain>
    </source>
</reference>
<proteinExistence type="predicted"/>
<name>A0A480A260_9CYAN</name>
<evidence type="ECO:0000313" key="1">
    <source>
        <dbReference type="EMBL" id="GCL37876.1"/>
    </source>
</evidence>
<organism evidence="1 2">
    <name type="scientific">Sphaerospermopsis reniformis</name>
    <dbReference type="NCBI Taxonomy" id="531300"/>
    <lineage>
        <taxon>Bacteria</taxon>
        <taxon>Bacillati</taxon>
        <taxon>Cyanobacteriota</taxon>
        <taxon>Cyanophyceae</taxon>
        <taxon>Nostocales</taxon>
        <taxon>Aphanizomenonaceae</taxon>
        <taxon>Sphaerospermopsis</taxon>
    </lineage>
</organism>
<dbReference type="InterPro" id="IPR036388">
    <property type="entry name" value="WH-like_DNA-bd_sf"/>
</dbReference>
<dbReference type="Gene3D" id="1.10.10.10">
    <property type="entry name" value="Winged helix-like DNA-binding domain superfamily/Winged helix DNA-binding domain"/>
    <property type="match status" value="1"/>
</dbReference>
<sequence>MKGWETLDAIERQPDKLSGAWVFRGTRVPVAALFENLRDGATVDEFLQWFPPVQRSQVEAVLNYELEKLAA</sequence>
<gene>
    <name evidence="1" type="ORF">SR1949_29880</name>
</gene>
<keyword evidence="2" id="KW-1185">Reference proteome</keyword>
<dbReference type="AlphaFoldDB" id="A0A480A260"/>
<dbReference type="PANTHER" id="PTHR34849">
    <property type="entry name" value="SSL5025 PROTEIN"/>
    <property type="match status" value="1"/>
</dbReference>
<dbReference type="SUPFAM" id="SSF46689">
    <property type="entry name" value="Homeodomain-like"/>
    <property type="match status" value="1"/>
</dbReference>
<evidence type="ECO:0000313" key="2">
    <source>
        <dbReference type="Proteomes" id="UP000300142"/>
    </source>
</evidence>
<dbReference type="Proteomes" id="UP000300142">
    <property type="component" value="Unassembled WGS sequence"/>
</dbReference>
<evidence type="ECO:0008006" key="3">
    <source>
        <dbReference type="Google" id="ProtNLM"/>
    </source>
</evidence>
<dbReference type="RefSeq" id="WP_096566916.1">
    <property type="nucleotide sequence ID" value="NZ_BJCE01000102.1"/>
</dbReference>
<protein>
    <recommendedName>
        <fullName evidence="3">DUF433 domain-containing protein</fullName>
    </recommendedName>
</protein>
<dbReference type="PANTHER" id="PTHR34849:SF3">
    <property type="entry name" value="SSR2962 PROTEIN"/>
    <property type="match status" value="1"/>
</dbReference>
<dbReference type="InterPro" id="IPR009057">
    <property type="entry name" value="Homeodomain-like_sf"/>
</dbReference>